<reference evidence="1 2" key="1">
    <citation type="submission" date="2016-11" db="EMBL/GenBank/DDBJ databases">
        <authorList>
            <person name="Jaros S."/>
            <person name="Januszkiewicz K."/>
            <person name="Wedrychowicz H."/>
        </authorList>
    </citation>
    <scope>NUCLEOTIDE SEQUENCE [LARGE SCALE GENOMIC DNA]</scope>
    <source>
        <strain evidence="1 2">GAS138</strain>
    </source>
</reference>
<evidence type="ECO:0008006" key="3">
    <source>
        <dbReference type="Google" id="ProtNLM"/>
    </source>
</evidence>
<name>A0A1M5JYL2_9BRAD</name>
<dbReference type="OrthoDB" id="582315at2"/>
<dbReference type="Pfam" id="PF22014">
    <property type="entry name" value="DUF6932"/>
    <property type="match status" value="1"/>
</dbReference>
<dbReference type="AlphaFoldDB" id="A0A1M5JYL2"/>
<sequence length="234" mass="26607">MFPAFDHEGFLPTGVYSCTGEQFLQHFMSSPYRREYRQTILNIFDFAAHYGATSVLVGGSFVTNKPEPRDIDCVILFKSASQIPPRIESLDISGNSVDIFFASSDQPQLVASFLKLMSTSRFEDRVGVVDVQIRRSEGLCWDITWEPDEDLYEVVRRAYIQRHYVEKTLRTKGLVTIHGIRTHAEWNAEVALNASANGWTVAPFHYGYVEATVFLNLAHACRSHLLQYSRITTS</sequence>
<gene>
    <name evidence="1" type="ORF">SAMN05443248_1602</name>
</gene>
<organism evidence="1 2">
    <name type="scientific">Bradyrhizobium erythrophlei</name>
    <dbReference type="NCBI Taxonomy" id="1437360"/>
    <lineage>
        <taxon>Bacteria</taxon>
        <taxon>Pseudomonadati</taxon>
        <taxon>Pseudomonadota</taxon>
        <taxon>Alphaproteobacteria</taxon>
        <taxon>Hyphomicrobiales</taxon>
        <taxon>Nitrobacteraceae</taxon>
        <taxon>Bradyrhizobium</taxon>
    </lineage>
</organism>
<dbReference type="InterPro" id="IPR053860">
    <property type="entry name" value="DUF6932"/>
</dbReference>
<dbReference type="EMBL" id="LT670817">
    <property type="protein sequence ID" value="SHG45123.1"/>
    <property type="molecule type" value="Genomic_DNA"/>
</dbReference>
<accession>A0A1M5JYL2</accession>
<dbReference type="RefSeq" id="WP_154072078.1">
    <property type="nucleotide sequence ID" value="NZ_LT670817.1"/>
</dbReference>
<evidence type="ECO:0000313" key="1">
    <source>
        <dbReference type="EMBL" id="SHG45123.1"/>
    </source>
</evidence>
<dbReference type="Proteomes" id="UP000189796">
    <property type="component" value="Chromosome I"/>
</dbReference>
<protein>
    <recommendedName>
        <fullName evidence="3">Nucleotidyltransferase domain-containing protein</fullName>
    </recommendedName>
</protein>
<evidence type="ECO:0000313" key="2">
    <source>
        <dbReference type="Proteomes" id="UP000189796"/>
    </source>
</evidence>
<proteinExistence type="predicted"/>